<feature type="transmembrane region" description="Helical" evidence="1">
    <location>
        <begin position="16"/>
        <end position="35"/>
    </location>
</feature>
<dbReference type="EMBL" id="LFVZ01000006">
    <property type="protein sequence ID" value="KTW28936.1"/>
    <property type="molecule type" value="Genomic_DNA"/>
</dbReference>
<keyword evidence="1" id="KW-0472">Membrane</keyword>
<evidence type="ECO:0000256" key="1">
    <source>
        <dbReference type="SAM" id="Phobius"/>
    </source>
</evidence>
<organism evidence="2 3">
    <name type="scientific">Pneumocystis carinii (strain B80)</name>
    <name type="common">Rat pneumocystis pneumonia agent</name>
    <name type="synonym">Pneumocystis carinii f. sp. carinii</name>
    <dbReference type="NCBI Taxonomy" id="1408658"/>
    <lineage>
        <taxon>Eukaryota</taxon>
        <taxon>Fungi</taxon>
        <taxon>Dikarya</taxon>
        <taxon>Ascomycota</taxon>
        <taxon>Taphrinomycotina</taxon>
        <taxon>Pneumocystomycetes</taxon>
        <taxon>Pneumocystaceae</taxon>
        <taxon>Pneumocystis</taxon>
    </lineage>
</organism>
<dbReference type="OrthoDB" id="15108at2759"/>
<evidence type="ECO:0000313" key="3">
    <source>
        <dbReference type="Proteomes" id="UP000054454"/>
    </source>
</evidence>
<dbReference type="VEuPathDB" id="FungiDB:T552_01564"/>
<dbReference type="GeneID" id="28936348"/>
<accession>A0A0W4ZKQ0</accession>
<dbReference type="RefSeq" id="XP_018226303.1">
    <property type="nucleotide sequence ID" value="XM_018370145.1"/>
</dbReference>
<keyword evidence="1" id="KW-1133">Transmembrane helix</keyword>
<comment type="caution">
    <text evidence="2">The sequence shown here is derived from an EMBL/GenBank/DDBJ whole genome shotgun (WGS) entry which is preliminary data.</text>
</comment>
<sequence length="62" mass="6931">MRASQHKYFKWTPRTVLVSLVLGIFVPGCIGYIALMTERQGNKGQVDGGPYLSVYIELNENA</sequence>
<evidence type="ECO:0000313" key="2">
    <source>
        <dbReference type="EMBL" id="KTW28936.1"/>
    </source>
</evidence>
<reference evidence="3" key="1">
    <citation type="journal article" date="2016" name="Nat. Commun.">
        <title>Genome analysis of three Pneumocystis species reveals adaptation mechanisms to life exclusively in mammalian hosts.</title>
        <authorList>
            <person name="Ma L."/>
            <person name="Chen Z."/>
            <person name="Huang D.W."/>
            <person name="Kutty G."/>
            <person name="Ishihara M."/>
            <person name="Wang H."/>
            <person name="Abouelleil A."/>
            <person name="Bishop L."/>
            <person name="Davey E."/>
            <person name="Deng R."/>
            <person name="Deng X."/>
            <person name="Fan L."/>
            <person name="Fantoni G."/>
            <person name="Fitzgerald M."/>
            <person name="Gogineni E."/>
            <person name="Goldberg J.M."/>
            <person name="Handley G."/>
            <person name="Hu X."/>
            <person name="Huber C."/>
            <person name="Jiao X."/>
            <person name="Jones K."/>
            <person name="Levin J.Z."/>
            <person name="Liu Y."/>
            <person name="Macdonald P."/>
            <person name="Melnikov A."/>
            <person name="Raley C."/>
            <person name="Sassi M."/>
            <person name="Sherman B.T."/>
            <person name="Song X."/>
            <person name="Sykes S."/>
            <person name="Tran B."/>
            <person name="Walsh L."/>
            <person name="Xia Y."/>
            <person name="Yang J."/>
            <person name="Young S."/>
            <person name="Zeng Q."/>
            <person name="Zheng X."/>
            <person name="Stephens R."/>
            <person name="Nusbaum C."/>
            <person name="Birren B.W."/>
            <person name="Azadi P."/>
            <person name="Lempicki R.A."/>
            <person name="Cuomo C.A."/>
            <person name="Kovacs J.A."/>
        </authorList>
    </citation>
    <scope>NUCLEOTIDE SEQUENCE [LARGE SCALE GENOMIC DNA]</scope>
    <source>
        <strain evidence="3">B80</strain>
    </source>
</reference>
<proteinExistence type="predicted"/>
<dbReference type="AlphaFoldDB" id="A0A0W4ZKQ0"/>
<dbReference type="Proteomes" id="UP000054454">
    <property type="component" value="Unassembled WGS sequence"/>
</dbReference>
<name>A0A0W4ZKQ0_PNEC8</name>
<keyword evidence="3" id="KW-1185">Reference proteome</keyword>
<protein>
    <submittedName>
        <fullName evidence="2">Uncharacterized protein</fullName>
    </submittedName>
</protein>
<gene>
    <name evidence="2" type="ORF">T552_01564</name>
</gene>
<keyword evidence="1" id="KW-0812">Transmembrane</keyword>